<sequence>MVRAIPVAFMFDYWANNNDCDVELSCLMPNGVFIPLPVNKTSTFYEIKEDLWDESSRYPLHGLLHDSSSYRFVFININSELEELYDENKRLCDVKPFGATLKIIEKQNDKAENVFNVHIGRVIGKGLHEFDSLKNTEVNMFRSKMKYLSEDVARERKNYTWLQKMKYQFPPSLIFVPVDQQIMSHHSPIPKKLRDGHFVVTIKFENNDSTFTFNVPVTGTSDHLMRLILNKRATNFLKKNEIISDFVLKVCGKEEYIYGDNKLIEYAYIYESLTQNKTPTLVVVSVHSVPLHPEEHLYEVPEDGESLRSSSSFSSVTLRKKGKYISSFKIDEKFSLKVCFLTNLNVTSAEVGVQAGLFHGGKPLCQPKIIGERVVKEGSCEYEEKLQFDIKVGDIPRMARICFAVYEVCKSVKNLRAKRLRDAYNHEFFINPLGWVNTTVFDYKGHLRTDSVTLYLWSVPEDPQGDNLFHSLSTVVSNPDVKNTAALSISFHHFRFHEDTVTYPDVESIKEFASMYGKTDLNQQNEASIQASHSLLDHVRSISDHVTRYELHEQERKNLWALRYQLISSDPQLLSKLLDCVDWNNRFEVSEAISLLQKWPPLVPQKALELLDYAYADQAVRSFAVRCLRNTMDDHLLLYLLQLVQAIKHECYLQNDLVEFLLHKALNNQKIGHYLFWHLRSEMKVKSVSVRFGLILEAYCRGSPEHMKILTRQIGFLDKLKTTNEMIRKRKDKDKLRGFVQEYFQEKHCSEAFYLVCNPLDPTLKCKRVKVEKCRVMDSKARPLWLVFENDDMFGEDIHIIFKNGDDLRQDMLTLQMLRIMDNLWKMHGLDFRMNPYGCISTDCRVGLIEVVLNAETIANIQKEKGIFSATSAFRKGSLLAWLKEHNTTEQALNKAIEEFTYSCAGYCVATFVLGIADRHSDNIMVKKTGQLFHIDFGHILGHFKEKFGFRRERVPFVLTHDFVHVINKGQTKGEIVEFQAFQKLCKSAFLILRKYGSLILSLFAMMISTGLPELSCENDLNYLHESLVLHLSEEEAEEYFQAKFSEALSNSWKTSLNWASHNVSKNNRV</sequence>
<protein>
    <recommendedName>
        <fullName evidence="2">phosphatidylinositol 3-kinase</fullName>
        <ecNumber evidence="2">2.7.1.137</ecNumber>
    </recommendedName>
</protein>
<dbReference type="FunFam" id="3.30.1010.10:FF:000008">
    <property type="entry name" value="Phosphatidylinositol 4,5-bisphosphate 3-kinase catalytic subunit gamma"/>
    <property type="match status" value="1"/>
</dbReference>
<keyword evidence="5" id="KW-0418">Kinase</keyword>
<dbReference type="PROSITE" id="PS51547">
    <property type="entry name" value="C2_PI3K"/>
    <property type="match status" value="1"/>
</dbReference>
<dbReference type="SUPFAM" id="SSF49562">
    <property type="entry name" value="C2 domain (Calcium/lipid-binding domain, CaLB)"/>
    <property type="match status" value="1"/>
</dbReference>
<dbReference type="Pfam" id="PF00794">
    <property type="entry name" value="PI3K_rbd"/>
    <property type="match status" value="1"/>
</dbReference>
<dbReference type="InterPro" id="IPR029071">
    <property type="entry name" value="Ubiquitin-like_domsf"/>
</dbReference>
<dbReference type="Gene3D" id="1.25.40.70">
    <property type="entry name" value="Phosphatidylinositol 3-kinase, accessory domain (PIK)"/>
    <property type="match status" value="1"/>
</dbReference>
<reference evidence="13 14" key="1">
    <citation type="submission" date="2024-03" db="EMBL/GenBank/DDBJ databases">
        <title>Adaptation during the transition from Ophiocordyceps entomopathogen to insect associate is accompanied by gene loss and intensified selection.</title>
        <authorList>
            <person name="Ward C.M."/>
            <person name="Onetto C.A."/>
            <person name="Borneman A.R."/>
        </authorList>
    </citation>
    <scope>NUCLEOTIDE SEQUENCE [LARGE SCALE GENOMIC DNA]</scope>
    <source>
        <strain evidence="13">AWRI1</strain>
        <tissue evidence="13">Single Adult Female</tissue>
    </source>
</reference>
<dbReference type="PROSITE" id="PS00916">
    <property type="entry name" value="PI3_4_KINASE_2"/>
    <property type="match status" value="1"/>
</dbReference>
<dbReference type="SUPFAM" id="SSF56112">
    <property type="entry name" value="Protein kinase-like (PK-like)"/>
    <property type="match status" value="1"/>
</dbReference>
<dbReference type="AlphaFoldDB" id="A0AAN9TQS5"/>
<dbReference type="InterPro" id="IPR036940">
    <property type="entry name" value="PI3/4_kinase_cat_sf"/>
</dbReference>
<evidence type="ECO:0000313" key="14">
    <source>
        <dbReference type="Proteomes" id="UP001367676"/>
    </source>
</evidence>
<evidence type="ECO:0000259" key="8">
    <source>
        <dbReference type="PROSITE" id="PS50290"/>
    </source>
</evidence>
<dbReference type="SMART" id="SM00144">
    <property type="entry name" value="PI3K_rbd"/>
    <property type="match status" value="1"/>
</dbReference>
<dbReference type="SUPFAM" id="SSF54236">
    <property type="entry name" value="Ubiquitin-like"/>
    <property type="match status" value="1"/>
</dbReference>
<evidence type="ECO:0000256" key="5">
    <source>
        <dbReference type="ARBA" id="ARBA00022777"/>
    </source>
</evidence>
<evidence type="ECO:0000256" key="4">
    <source>
        <dbReference type="ARBA" id="ARBA00022741"/>
    </source>
</evidence>
<organism evidence="13 14">
    <name type="scientific">Parthenolecanium corni</name>
    <dbReference type="NCBI Taxonomy" id="536013"/>
    <lineage>
        <taxon>Eukaryota</taxon>
        <taxon>Metazoa</taxon>
        <taxon>Ecdysozoa</taxon>
        <taxon>Arthropoda</taxon>
        <taxon>Hexapoda</taxon>
        <taxon>Insecta</taxon>
        <taxon>Pterygota</taxon>
        <taxon>Neoptera</taxon>
        <taxon>Paraneoptera</taxon>
        <taxon>Hemiptera</taxon>
        <taxon>Sternorrhyncha</taxon>
        <taxon>Coccoidea</taxon>
        <taxon>Coccidae</taxon>
        <taxon>Parthenolecanium</taxon>
    </lineage>
</organism>
<evidence type="ECO:0000259" key="12">
    <source>
        <dbReference type="PROSITE" id="PS51547"/>
    </source>
</evidence>
<dbReference type="PANTHER" id="PTHR10048:SF118">
    <property type="entry name" value="PI-3 KINASE"/>
    <property type="match status" value="1"/>
</dbReference>
<dbReference type="Pfam" id="PF00454">
    <property type="entry name" value="PI3_PI4_kinase"/>
    <property type="match status" value="1"/>
</dbReference>
<dbReference type="EMBL" id="JBBCAQ010000010">
    <property type="protein sequence ID" value="KAK7602202.1"/>
    <property type="molecule type" value="Genomic_DNA"/>
</dbReference>
<dbReference type="Pfam" id="PF00792">
    <property type="entry name" value="PI3K_C2"/>
    <property type="match status" value="1"/>
</dbReference>
<dbReference type="FunFam" id="1.10.1070.11:FF:000001">
    <property type="entry name" value="Phosphatidylinositol 4,5-bisphosphate 3-kinase catalytic subunit"/>
    <property type="match status" value="1"/>
</dbReference>
<dbReference type="InterPro" id="IPR016024">
    <property type="entry name" value="ARM-type_fold"/>
</dbReference>
<keyword evidence="14" id="KW-1185">Reference proteome</keyword>
<accession>A0AAN9TQS5</accession>
<feature type="domain" description="PI3K-RBD" evidence="11">
    <location>
        <begin position="195"/>
        <end position="285"/>
    </location>
</feature>
<keyword evidence="3" id="KW-0808">Transferase</keyword>
<dbReference type="EC" id="2.7.1.137" evidence="2"/>
<dbReference type="SMART" id="SM00142">
    <property type="entry name" value="PI3K_C2"/>
    <property type="match status" value="1"/>
</dbReference>
<comment type="similarity">
    <text evidence="7">Belongs to the PI3/PI4-kinase family.</text>
</comment>
<feature type="domain" description="C2 PI3K-type" evidence="12">
    <location>
        <begin position="330"/>
        <end position="492"/>
    </location>
</feature>
<gene>
    <name evidence="13" type="ORF">V9T40_009643</name>
</gene>
<comment type="caution">
    <text evidence="13">The sequence shown here is derived from an EMBL/GenBank/DDBJ whole genome shotgun (WGS) entry which is preliminary data.</text>
</comment>
<feature type="domain" description="PI3K/PI4K catalytic" evidence="8">
    <location>
        <begin position="770"/>
        <end position="1053"/>
    </location>
</feature>
<dbReference type="PROSITE" id="PS51545">
    <property type="entry name" value="PIK_HELICAL"/>
    <property type="match status" value="1"/>
</dbReference>
<dbReference type="SUPFAM" id="SSF48371">
    <property type="entry name" value="ARM repeat"/>
    <property type="match status" value="1"/>
</dbReference>
<dbReference type="InterPro" id="IPR035892">
    <property type="entry name" value="C2_domain_sf"/>
</dbReference>
<dbReference type="SMART" id="SM00145">
    <property type="entry name" value="PI3Ka"/>
    <property type="match status" value="1"/>
</dbReference>
<feature type="domain" description="PI3K-ABD" evidence="9">
    <location>
        <begin position="18"/>
        <end position="107"/>
    </location>
</feature>
<comment type="catalytic activity">
    <reaction evidence="1">
        <text>a 1,2-diacyl-sn-glycero-3-phospho-(1D-myo-inositol) + ATP = a 1,2-diacyl-sn-glycero-3-phospho-(1D-myo-inositol-3-phosphate) + ADP + H(+)</text>
        <dbReference type="Rhea" id="RHEA:12709"/>
        <dbReference type="ChEBI" id="CHEBI:15378"/>
        <dbReference type="ChEBI" id="CHEBI:30616"/>
        <dbReference type="ChEBI" id="CHEBI:57880"/>
        <dbReference type="ChEBI" id="CHEBI:58088"/>
        <dbReference type="ChEBI" id="CHEBI:456216"/>
        <dbReference type="EC" id="2.7.1.137"/>
    </reaction>
</comment>
<dbReference type="GO" id="GO:0005737">
    <property type="term" value="C:cytoplasm"/>
    <property type="evidence" value="ECO:0007669"/>
    <property type="project" value="TreeGrafter"/>
</dbReference>
<dbReference type="GO" id="GO:0016303">
    <property type="term" value="F:1-phosphatidylinositol-3-kinase activity"/>
    <property type="evidence" value="ECO:0007669"/>
    <property type="project" value="UniProtKB-EC"/>
</dbReference>
<dbReference type="Gene3D" id="3.10.20.770">
    <property type="match status" value="1"/>
</dbReference>
<evidence type="ECO:0000256" key="7">
    <source>
        <dbReference type="PROSITE-ProRule" id="PRU00880"/>
    </source>
</evidence>
<evidence type="ECO:0000256" key="3">
    <source>
        <dbReference type="ARBA" id="ARBA00022679"/>
    </source>
</evidence>
<dbReference type="CDD" id="cd05165">
    <property type="entry name" value="PI3Kc_I"/>
    <property type="match status" value="1"/>
</dbReference>
<dbReference type="InterPro" id="IPR002420">
    <property type="entry name" value="PI3K-type_C2_dom"/>
</dbReference>
<dbReference type="Gene3D" id="1.10.1070.11">
    <property type="entry name" value="Phosphatidylinositol 3-/4-kinase, catalytic domain"/>
    <property type="match status" value="1"/>
</dbReference>
<feature type="domain" description="PIK helical" evidence="10">
    <location>
        <begin position="525"/>
        <end position="702"/>
    </location>
</feature>
<dbReference type="GO" id="GO:0032060">
    <property type="term" value="P:bleb assembly"/>
    <property type="evidence" value="ECO:0007669"/>
    <property type="project" value="UniProtKB-ARBA"/>
</dbReference>
<dbReference type="PROSITE" id="PS50290">
    <property type="entry name" value="PI3_4_KINASE_3"/>
    <property type="match status" value="1"/>
</dbReference>
<dbReference type="Gene3D" id="3.30.1010.10">
    <property type="entry name" value="Phosphatidylinositol 3-kinase Catalytic Subunit, Chain A, domain 4"/>
    <property type="match status" value="1"/>
</dbReference>
<dbReference type="Gene3D" id="2.60.40.150">
    <property type="entry name" value="C2 domain"/>
    <property type="match status" value="1"/>
</dbReference>
<evidence type="ECO:0000313" key="13">
    <source>
        <dbReference type="EMBL" id="KAK7602202.1"/>
    </source>
</evidence>
<evidence type="ECO:0000256" key="6">
    <source>
        <dbReference type="ARBA" id="ARBA00022840"/>
    </source>
</evidence>
<dbReference type="GO" id="GO:0043491">
    <property type="term" value="P:phosphatidylinositol 3-kinase/protein kinase B signal transduction"/>
    <property type="evidence" value="ECO:0007669"/>
    <property type="project" value="TreeGrafter"/>
</dbReference>
<evidence type="ECO:0000256" key="2">
    <source>
        <dbReference type="ARBA" id="ARBA00012073"/>
    </source>
</evidence>
<dbReference type="GO" id="GO:0048015">
    <property type="term" value="P:phosphatidylinositol-mediated signaling"/>
    <property type="evidence" value="ECO:0007669"/>
    <property type="project" value="TreeGrafter"/>
</dbReference>
<dbReference type="Pfam" id="PF00613">
    <property type="entry name" value="PI3Ka"/>
    <property type="match status" value="1"/>
</dbReference>
<dbReference type="InterPro" id="IPR042236">
    <property type="entry name" value="PI3K_accessory_sf"/>
</dbReference>
<dbReference type="SMART" id="SM00143">
    <property type="entry name" value="PI3K_p85B"/>
    <property type="match status" value="1"/>
</dbReference>
<dbReference type="PROSITE" id="PS51544">
    <property type="entry name" value="PI3K_ABD"/>
    <property type="match status" value="1"/>
</dbReference>
<keyword evidence="6" id="KW-0067">ATP-binding</keyword>
<dbReference type="GO" id="GO:0050920">
    <property type="term" value="P:regulation of chemotaxis"/>
    <property type="evidence" value="ECO:0007669"/>
    <property type="project" value="UniProtKB-ARBA"/>
</dbReference>
<dbReference type="Proteomes" id="UP001367676">
    <property type="component" value="Unassembled WGS sequence"/>
</dbReference>
<proteinExistence type="inferred from homology"/>
<dbReference type="InterPro" id="IPR000403">
    <property type="entry name" value="PI3/4_kinase_cat_dom"/>
</dbReference>
<dbReference type="GO" id="GO:0005942">
    <property type="term" value="C:phosphatidylinositol 3-kinase complex"/>
    <property type="evidence" value="ECO:0007669"/>
    <property type="project" value="TreeGrafter"/>
</dbReference>
<dbReference type="GO" id="GO:0035005">
    <property type="term" value="F:1-phosphatidylinositol-4-phosphate 3-kinase activity"/>
    <property type="evidence" value="ECO:0007669"/>
    <property type="project" value="TreeGrafter"/>
</dbReference>
<evidence type="ECO:0000259" key="11">
    <source>
        <dbReference type="PROSITE" id="PS51546"/>
    </source>
</evidence>
<keyword evidence="4" id="KW-0547">Nucleotide-binding</keyword>
<name>A0AAN9TQS5_9HEMI</name>
<dbReference type="SMART" id="SM00146">
    <property type="entry name" value="PI3Kc"/>
    <property type="match status" value="1"/>
</dbReference>
<dbReference type="GO" id="GO:0005886">
    <property type="term" value="C:plasma membrane"/>
    <property type="evidence" value="ECO:0007669"/>
    <property type="project" value="TreeGrafter"/>
</dbReference>
<dbReference type="InterPro" id="IPR003113">
    <property type="entry name" value="PI3K_ABD"/>
</dbReference>
<dbReference type="PROSITE" id="PS51546">
    <property type="entry name" value="PI3K_RBD"/>
    <property type="match status" value="1"/>
</dbReference>
<dbReference type="InterPro" id="IPR015433">
    <property type="entry name" value="PI3/4_kinase"/>
</dbReference>
<dbReference type="GO" id="GO:0016477">
    <property type="term" value="P:cell migration"/>
    <property type="evidence" value="ECO:0007669"/>
    <property type="project" value="TreeGrafter"/>
</dbReference>
<evidence type="ECO:0000259" key="10">
    <source>
        <dbReference type="PROSITE" id="PS51545"/>
    </source>
</evidence>
<evidence type="ECO:0000259" key="9">
    <source>
        <dbReference type="PROSITE" id="PS51544"/>
    </source>
</evidence>
<dbReference type="InterPro" id="IPR000341">
    <property type="entry name" value="PI3K_Ras-bd_dom"/>
</dbReference>
<dbReference type="InterPro" id="IPR001263">
    <property type="entry name" value="PI3K_accessory_dom"/>
</dbReference>
<dbReference type="InterPro" id="IPR018936">
    <property type="entry name" value="PI3/4_kinase_CS"/>
</dbReference>
<evidence type="ECO:0000256" key="1">
    <source>
        <dbReference type="ARBA" id="ARBA00001498"/>
    </source>
</evidence>
<dbReference type="Pfam" id="PF02192">
    <property type="entry name" value="PI3K_p85B"/>
    <property type="match status" value="1"/>
</dbReference>
<dbReference type="PANTHER" id="PTHR10048">
    <property type="entry name" value="PHOSPHATIDYLINOSITOL KINASE"/>
    <property type="match status" value="1"/>
</dbReference>
<dbReference type="GO" id="GO:0005524">
    <property type="term" value="F:ATP binding"/>
    <property type="evidence" value="ECO:0007669"/>
    <property type="project" value="UniProtKB-KW"/>
</dbReference>
<dbReference type="PROSITE" id="PS00915">
    <property type="entry name" value="PI3_4_KINASE_1"/>
    <property type="match status" value="1"/>
</dbReference>
<dbReference type="InterPro" id="IPR011009">
    <property type="entry name" value="Kinase-like_dom_sf"/>
</dbReference>